<evidence type="ECO:0000313" key="2">
    <source>
        <dbReference type="Proteomes" id="UP000650833"/>
    </source>
</evidence>
<dbReference type="InterPro" id="IPR036397">
    <property type="entry name" value="RNaseH_sf"/>
</dbReference>
<dbReference type="InterPro" id="IPR052338">
    <property type="entry name" value="Transposase_5"/>
</dbReference>
<accession>A0A8H7R890</accession>
<comment type="caution">
    <text evidence="1">The sequence shown here is derived from an EMBL/GenBank/DDBJ whole genome shotgun (WGS) entry which is preliminary data.</text>
</comment>
<organism evidence="1 2">
    <name type="scientific">Mucor plumbeus</name>
    <dbReference type="NCBI Taxonomy" id="97098"/>
    <lineage>
        <taxon>Eukaryota</taxon>
        <taxon>Fungi</taxon>
        <taxon>Fungi incertae sedis</taxon>
        <taxon>Mucoromycota</taxon>
        <taxon>Mucoromycotina</taxon>
        <taxon>Mucoromycetes</taxon>
        <taxon>Mucorales</taxon>
        <taxon>Mucorineae</taxon>
        <taxon>Mucoraceae</taxon>
        <taxon>Mucor</taxon>
    </lineage>
</organism>
<dbReference type="PANTHER" id="PTHR23022:SF134">
    <property type="entry name" value="TRANSPOSABLE ELEMENT TC1 TRANSPOSASE"/>
    <property type="match status" value="1"/>
</dbReference>
<dbReference type="PANTHER" id="PTHR23022">
    <property type="entry name" value="TRANSPOSABLE ELEMENT-RELATED"/>
    <property type="match status" value="1"/>
</dbReference>
<reference evidence="1" key="1">
    <citation type="submission" date="2020-12" db="EMBL/GenBank/DDBJ databases">
        <title>Metabolic potential, ecology and presence of endohyphal bacteria is reflected in genomic diversity of Mucoromycotina.</title>
        <authorList>
            <person name="Muszewska A."/>
            <person name="Okrasinska A."/>
            <person name="Steczkiewicz K."/>
            <person name="Drgas O."/>
            <person name="Orlowska M."/>
            <person name="Perlinska-Lenart U."/>
            <person name="Aleksandrzak-Piekarczyk T."/>
            <person name="Szatraj K."/>
            <person name="Zielenkiewicz U."/>
            <person name="Pilsyk S."/>
            <person name="Malc E."/>
            <person name="Mieczkowski P."/>
            <person name="Kruszewska J.S."/>
            <person name="Biernat P."/>
            <person name="Pawlowska J."/>
        </authorList>
    </citation>
    <scope>NUCLEOTIDE SEQUENCE</scope>
    <source>
        <strain evidence="1">CBS 226.32</strain>
    </source>
</reference>
<name>A0A8H7R890_9FUNG</name>
<dbReference type="Gene3D" id="3.30.420.10">
    <property type="entry name" value="Ribonuclease H-like superfamily/Ribonuclease H"/>
    <property type="match status" value="2"/>
</dbReference>
<evidence type="ECO:0000313" key="1">
    <source>
        <dbReference type="EMBL" id="KAG2204916.1"/>
    </source>
</evidence>
<evidence type="ECO:0008006" key="3">
    <source>
        <dbReference type="Google" id="ProtNLM"/>
    </source>
</evidence>
<dbReference type="Proteomes" id="UP000650833">
    <property type="component" value="Unassembled WGS sequence"/>
</dbReference>
<gene>
    <name evidence="1" type="ORF">INT46_002685</name>
</gene>
<protein>
    <recommendedName>
        <fullName evidence="3">Transposase</fullName>
    </recommendedName>
</protein>
<dbReference type="EMBL" id="JAEPRC010000185">
    <property type="protein sequence ID" value="KAG2204916.1"/>
    <property type="molecule type" value="Genomic_DNA"/>
</dbReference>
<proteinExistence type="predicted"/>
<dbReference type="GO" id="GO:0003676">
    <property type="term" value="F:nucleic acid binding"/>
    <property type="evidence" value="ECO:0007669"/>
    <property type="project" value="InterPro"/>
</dbReference>
<sequence length="471" mass="53305">MVRPLPVELQNLIKSLLPQNTPFSVTRKRYPSVSLSTLTRSKKKFLPSATLPAGGRPSFVSVSTQQYIARMLRNGTQDGPKCCIPPNSIKPLLLRNTSICSIKKMYPTFDIANLSKYRREFLEGAQASTGGTSSKYIARMVRNGSLDGLRGAQEYLRSTNISMLFSGAEKLHNGMGFKAKRKNKTNFVSAANKKLRLAWARKHRQLTVSDWRKWVFSGRTRVNIGGSDSESFYWSDVPGTNRPHQVRPQVQGIGDRVMFWGCISGDGPGYSTAIIDGTIDSNEYVEILKTSLMQAPEYYGKQWRQWVFSDETKTNLWGSDGNSYYWSDGGDILQPYQTEPHVEGDGGSVLFCGCITANDSGYGTTVMDGSLDSIVYVDILQTSLLDTLEYYDMNRNVIFFQQYNTTPHASEITQDWLSASGFIFEKIRDWRAQSPDLNQIQYVWYQLKRRLNTYPTRPTTKEKLEARITSE</sequence>
<dbReference type="OrthoDB" id="2416077at2759"/>
<keyword evidence="2" id="KW-1185">Reference proteome</keyword>
<dbReference type="AlphaFoldDB" id="A0A8H7R890"/>